<feature type="transmembrane region" description="Helical" evidence="1">
    <location>
        <begin position="20"/>
        <end position="43"/>
    </location>
</feature>
<dbReference type="EMBL" id="CAFZ01000506">
    <property type="protein sequence ID" value="CCA75724.1"/>
    <property type="molecule type" value="Genomic_DNA"/>
</dbReference>
<reference evidence="2 3" key="1">
    <citation type="journal article" date="2011" name="PLoS Pathog.">
        <title>Endophytic Life Strategies Decoded by Genome and Transcriptome Analyses of the Mutualistic Root Symbiont Piriformospora indica.</title>
        <authorList>
            <person name="Zuccaro A."/>
            <person name="Lahrmann U."/>
            <person name="Guldener U."/>
            <person name="Langen G."/>
            <person name="Pfiffi S."/>
            <person name="Biedenkopf D."/>
            <person name="Wong P."/>
            <person name="Samans B."/>
            <person name="Grimm C."/>
            <person name="Basiewicz M."/>
            <person name="Murat C."/>
            <person name="Martin F."/>
            <person name="Kogel K.H."/>
        </authorList>
    </citation>
    <scope>NUCLEOTIDE SEQUENCE [LARGE SCALE GENOMIC DNA]</scope>
    <source>
        <strain evidence="2 3">DSM 11827</strain>
    </source>
</reference>
<feature type="transmembrane region" description="Helical" evidence="1">
    <location>
        <begin position="284"/>
        <end position="308"/>
    </location>
</feature>
<evidence type="ECO:0000313" key="2">
    <source>
        <dbReference type="EMBL" id="CCA75724.1"/>
    </source>
</evidence>
<organism evidence="2 3">
    <name type="scientific">Serendipita indica (strain DSM 11827)</name>
    <name type="common">Root endophyte fungus</name>
    <name type="synonym">Piriformospora indica</name>
    <dbReference type="NCBI Taxonomy" id="1109443"/>
    <lineage>
        <taxon>Eukaryota</taxon>
        <taxon>Fungi</taxon>
        <taxon>Dikarya</taxon>
        <taxon>Basidiomycota</taxon>
        <taxon>Agaricomycotina</taxon>
        <taxon>Agaricomycetes</taxon>
        <taxon>Sebacinales</taxon>
        <taxon>Serendipitaceae</taxon>
        <taxon>Serendipita</taxon>
    </lineage>
</organism>
<name>G4TWN1_SERID</name>
<dbReference type="InParanoid" id="G4TWN1"/>
<sequence>MLKEPPWWQIGRPLRRPFSLKATIFTYVLILLVMSGVIVVTILTKGYNLLCESKMYESTDPRINNATIFDSCKPTSVYPGQTFFARNNMFVYEALALGNMTKPHALTNCSLLDGSYVSSLNFPASNPNVKFGMNFICNTTGVSSKDHPITEYAGTSLYPNMIALGIKELKISEIDPENKWRSELIKIGKRFKDSDWVCDLEKIIGFNIYTRKNEFTINYISDNVNGSVCSTTGDVDNDDFGSILTFFNHTIDYAMTDFKSLSPLPNLIFECPRCAKARIPIDQLAWNIAVGLGSTWSVMLLLTTTFVARTTNSYDRTYDIWVEAVQMAQSKPDTPAFPPFPYGRLHKQASESEANQYLLSKTDDMQRR</sequence>
<keyword evidence="1" id="KW-0812">Transmembrane</keyword>
<protein>
    <submittedName>
        <fullName evidence="2">Uncharacterized protein</fullName>
    </submittedName>
</protein>
<dbReference type="HOGENOM" id="CLU_752501_0_0_1"/>
<gene>
    <name evidence="2" type="ORF">PIIN_09714</name>
</gene>
<evidence type="ECO:0000256" key="1">
    <source>
        <dbReference type="SAM" id="Phobius"/>
    </source>
</evidence>
<keyword evidence="3" id="KW-1185">Reference proteome</keyword>
<keyword evidence="1" id="KW-0472">Membrane</keyword>
<evidence type="ECO:0000313" key="3">
    <source>
        <dbReference type="Proteomes" id="UP000007148"/>
    </source>
</evidence>
<accession>G4TWN1</accession>
<dbReference type="Proteomes" id="UP000007148">
    <property type="component" value="Unassembled WGS sequence"/>
</dbReference>
<keyword evidence="1" id="KW-1133">Transmembrane helix</keyword>
<proteinExistence type="predicted"/>
<dbReference type="AlphaFoldDB" id="G4TWN1"/>
<comment type="caution">
    <text evidence="2">The sequence shown here is derived from an EMBL/GenBank/DDBJ whole genome shotgun (WGS) entry which is preliminary data.</text>
</comment>